<accession>A0A0U4WE08</accession>
<dbReference type="RefSeq" id="WP_172890809.1">
    <property type="nucleotide sequence ID" value="NZ_AP017312.1"/>
</dbReference>
<feature type="domain" description="Bypass of forespore C C-terminal" evidence="1">
    <location>
        <begin position="106"/>
        <end position="180"/>
    </location>
</feature>
<dbReference type="Pfam" id="PF08955">
    <property type="entry name" value="BofC_C"/>
    <property type="match status" value="1"/>
</dbReference>
<proteinExistence type="predicted"/>
<dbReference type="Pfam" id="PF08977">
    <property type="entry name" value="BOFC_N"/>
    <property type="match status" value="1"/>
</dbReference>
<protein>
    <submittedName>
        <fullName evidence="3">Uncharacterized protein</fullName>
    </submittedName>
</protein>
<dbReference type="AlphaFoldDB" id="A0A0U4WE08"/>
<dbReference type="Gene3D" id="3.30.70.1740">
    <property type="entry name" value="Bypass-of-forespore C, C-terminal domain"/>
    <property type="match status" value="1"/>
</dbReference>
<dbReference type="InterPro" id="IPR038118">
    <property type="entry name" value="BOFC_N_sf"/>
</dbReference>
<dbReference type="EMBL" id="AP017312">
    <property type="protein sequence ID" value="BAU27019.1"/>
    <property type="molecule type" value="Genomic_DNA"/>
</dbReference>
<name>A0A0U4WE08_9BACL</name>
<evidence type="ECO:0000259" key="1">
    <source>
        <dbReference type="Pfam" id="PF08955"/>
    </source>
</evidence>
<evidence type="ECO:0000259" key="2">
    <source>
        <dbReference type="Pfam" id="PF08977"/>
    </source>
</evidence>
<reference evidence="3 4" key="1">
    <citation type="submission" date="2015-12" db="EMBL/GenBank/DDBJ databases">
        <title>Genome sequence of Aneurinibacillus soli.</title>
        <authorList>
            <person name="Lee J.S."/>
            <person name="Lee K.C."/>
            <person name="Kim K.K."/>
            <person name="Lee B.W."/>
        </authorList>
    </citation>
    <scope>NUCLEOTIDE SEQUENCE [LARGE SCALE GENOMIC DNA]</scope>
    <source>
        <strain evidence="3 4">CB4</strain>
    </source>
</reference>
<dbReference type="KEGG" id="asoc:CB4_01188"/>
<evidence type="ECO:0000313" key="4">
    <source>
        <dbReference type="Proteomes" id="UP000217696"/>
    </source>
</evidence>
<feature type="domain" description="Bypass-of-forespore C N-terminal" evidence="2">
    <location>
        <begin position="52"/>
        <end position="101"/>
    </location>
</feature>
<evidence type="ECO:0000313" key="3">
    <source>
        <dbReference type="EMBL" id="BAU27019.1"/>
    </source>
</evidence>
<dbReference type="InterPro" id="IPR038117">
    <property type="entry name" value="BofC_C_sf"/>
</dbReference>
<organism evidence="3 4">
    <name type="scientific">Aneurinibacillus soli</name>
    <dbReference type="NCBI Taxonomy" id="1500254"/>
    <lineage>
        <taxon>Bacteria</taxon>
        <taxon>Bacillati</taxon>
        <taxon>Bacillota</taxon>
        <taxon>Bacilli</taxon>
        <taxon>Bacillales</taxon>
        <taxon>Paenibacillaceae</taxon>
        <taxon>Aneurinibacillus group</taxon>
        <taxon>Aneurinibacillus</taxon>
    </lineage>
</organism>
<gene>
    <name evidence="3" type="ORF">CB4_01188</name>
</gene>
<dbReference type="Gene3D" id="3.10.20.420">
    <property type="entry name" value="Bypass-of-forespore C, N-terminal domain"/>
    <property type="match status" value="1"/>
</dbReference>
<dbReference type="Proteomes" id="UP000217696">
    <property type="component" value="Chromosome"/>
</dbReference>
<dbReference type="InterPro" id="IPR015050">
    <property type="entry name" value="BofC_C"/>
</dbReference>
<sequence>MQNRKTPDISRRHWWTIVAFAVLLGLIFGGSLLYGYRTIEQLTGKETARQAVDVLLQRTYLCGKMEEETRREFVSSAQELTERYSGWTLVSNEQNKYTFRQNVDALAPGCGERAYFGINTNGDLTLFDGLPKDGKVMQTFFQIDTKKLEATLPTEELTLLRQGIRVNDEAEYHSILSTYEEFANTKENDAATMAH</sequence>
<keyword evidence="4" id="KW-1185">Reference proteome</keyword>
<dbReference type="InterPro" id="IPR015071">
    <property type="entry name" value="BOFC_N"/>
</dbReference>